<dbReference type="SMART" id="SM00389">
    <property type="entry name" value="HOX"/>
    <property type="match status" value="1"/>
</dbReference>
<dbReference type="Proteomes" id="UP000749559">
    <property type="component" value="Unassembled WGS sequence"/>
</dbReference>
<evidence type="ECO:0000259" key="6">
    <source>
        <dbReference type="PROSITE" id="PS50071"/>
    </source>
</evidence>
<comment type="caution">
    <text evidence="7">The sequence shown here is derived from an EMBL/GenBank/DDBJ whole genome shotgun (WGS) entry which is preliminary data.</text>
</comment>
<evidence type="ECO:0000256" key="4">
    <source>
        <dbReference type="PROSITE-ProRule" id="PRU00108"/>
    </source>
</evidence>
<evidence type="ECO:0000313" key="7">
    <source>
        <dbReference type="EMBL" id="CAH1786962.1"/>
    </source>
</evidence>
<keyword evidence="3 4" id="KW-0539">Nucleus</keyword>
<evidence type="ECO:0000256" key="1">
    <source>
        <dbReference type="ARBA" id="ARBA00023125"/>
    </source>
</evidence>
<feature type="compositionally biased region" description="Polar residues" evidence="5">
    <location>
        <begin position="277"/>
        <end position="300"/>
    </location>
</feature>
<dbReference type="CDD" id="cd00086">
    <property type="entry name" value="homeodomain"/>
    <property type="match status" value="1"/>
</dbReference>
<evidence type="ECO:0000256" key="5">
    <source>
        <dbReference type="SAM" id="MobiDB-lite"/>
    </source>
</evidence>
<dbReference type="InterPro" id="IPR008422">
    <property type="entry name" value="KN_HD"/>
</dbReference>
<feature type="domain" description="Homeobox" evidence="6">
    <location>
        <begin position="88"/>
        <end position="149"/>
    </location>
</feature>
<dbReference type="EMBL" id="CAIIXF020000006">
    <property type="protein sequence ID" value="CAH1786962.1"/>
    <property type="molecule type" value="Genomic_DNA"/>
</dbReference>
<dbReference type="InterPro" id="IPR001356">
    <property type="entry name" value="HD"/>
</dbReference>
<accession>A0A8S4NYA8</accession>
<evidence type="ECO:0000256" key="2">
    <source>
        <dbReference type="ARBA" id="ARBA00023155"/>
    </source>
</evidence>
<dbReference type="PROSITE" id="PS00027">
    <property type="entry name" value="HOMEOBOX_1"/>
    <property type="match status" value="1"/>
</dbReference>
<name>A0A8S4NYA8_OWEFU</name>
<evidence type="ECO:0000256" key="3">
    <source>
        <dbReference type="ARBA" id="ARBA00023242"/>
    </source>
</evidence>
<proteinExistence type="predicted"/>
<keyword evidence="1 4" id="KW-0238">DNA-binding</keyword>
<protein>
    <recommendedName>
        <fullName evidence="6">Homeobox domain-containing protein</fullName>
    </recommendedName>
</protein>
<feature type="DNA-binding region" description="Homeobox" evidence="4">
    <location>
        <begin position="90"/>
        <end position="150"/>
    </location>
</feature>
<dbReference type="GO" id="GO:0005634">
    <property type="term" value="C:nucleus"/>
    <property type="evidence" value="ECO:0007669"/>
    <property type="project" value="UniProtKB-SubCell"/>
</dbReference>
<dbReference type="AlphaFoldDB" id="A0A8S4NYA8"/>
<dbReference type="PANTHER" id="PTHR10390">
    <property type="entry name" value="HOMEOBOX PROTEIN SIX"/>
    <property type="match status" value="1"/>
</dbReference>
<sequence length="770" mass="84702">MSQKILYGLEEHLLIDCINVKLKQNKFEDCFDLLKNGCFVELKREALRLWDAAHYKKAEFLNMDKEKLTSLKKYRIRQRFPPPRNICPTGERPSQRLPLSSTDILRSWVVEHSPYPTTFEKHELAKKAKITVKQVSSWCLNYRKRKKKRGTVSCENLQNTTNQNNETSAPNVAYGGLNMCRNEYENNKEKHQARKSPTKQNRVQTMNPVQTMNFGQTNIHGQTLNPQTVNHQCKVVKYVTLGSNVRDDAAVGTNGYQTGLPHGYQETMSGLSYKTKQSSHNKPVISHSHSYQSEATSLSLETRGPPNVYQATGPSPSYQATGPTYDYYATGPSQTSYHTDKSAYSNQATDATYSQQVTEQSYGYQAKRKRLNSCQVEPQCTCSNSISSPYLMIPVLYSNPSFFPHSPNISPDHGQFNTNHGSYLPKTYDGNIHTQDNSSAAVSQENIIARNVEMDTVQTVLGNNVPAVHKMDSQCVSSVKQKQASDTDATVQNSGVESIPSIMHFLSPFTNNTGTSLINNTNASLINISGESLINNADESLINNTGESLINNADESLISNTGESLINNTGESLINNIDESLINISGESLINNADESLINNADESPTYNTDESLINISGESLINNADESLINNTGESLINNADESLISNTGESLINNTGGSLINNTGESLINNTGESLINNTDESLINNADESLINNTDESLINNTGESLINNTVESLINNTDESLINNTGESLVNSKGASPSSNHGDCREEVAYALLQLSYGLSQDSNTA</sequence>
<dbReference type="InterPro" id="IPR009057">
    <property type="entry name" value="Homeodomain-like_sf"/>
</dbReference>
<keyword evidence="2 4" id="KW-0371">Homeobox</keyword>
<dbReference type="GO" id="GO:0000981">
    <property type="term" value="F:DNA-binding transcription factor activity, RNA polymerase II-specific"/>
    <property type="evidence" value="ECO:0007669"/>
    <property type="project" value="InterPro"/>
</dbReference>
<dbReference type="PROSITE" id="PS50071">
    <property type="entry name" value="HOMEOBOX_2"/>
    <property type="match status" value="1"/>
</dbReference>
<dbReference type="GO" id="GO:0005667">
    <property type="term" value="C:transcription regulator complex"/>
    <property type="evidence" value="ECO:0007669"/>
    <property type="project" value="TreeGrafter"/>
</dbReference>
<evidence type="ECO:0000313" key="8">
    <source>
        <dbReference type="Proteomes" id="UP000749559"/>
    </source>
</evidence>
<dbReference type="Gene3D" id="1.10.10.60">
    <property type="entry name" value="Homeodomain-like"/>
    <property type="match status" value="1"/>
</dbReference>
<keyword evidence="8" id="KW-1185">Reference proteome</keyword>
<dbReference type="SUPFAM" id="SSF46689">
    <property type="entry name" value="Homeodomain-like"/>
    <property type="match status" value="1"/>
</dbReference>
<feature type="region of interest" description="Disordered" evidence="5">
    <location>
        <begin position="277"/>
        <end position="324"/>
    </location>
</feature>
<dbReference type="OrthoDB" id="6110335at2759"/>
<dbReference type="PANTHER" id="PTHR10390:SF44">
    <property type="entry name" value="SIX HOMEOBOX 4"/>
    <property type="match status" value="1"/>
</dbReference>
<reference evidence="7" key="1">
    <citation type="submission" date="2022-03" db="EMBL/GenBank/DDBJ databases">
        <authorList>
            <person name="Martin C."/>
        </authorList>
    </citation>
    <scope>NUCLEOTIDE SEQUENCE</scope>
</reference>
<comment type="subcellular location">
    <subcellularLocation>
        <location evidence="4">Nucleus</location>
    </subcellularLocation>
</comment>
<dbReference type="Pfam" id="PF16878">
    <property type="entry name" value="SIX1_SD"/>
    <property type="match status" value="1"/>
</dbReference>
<gene>
    <name evidence="7" type="ORF">OFUS_LOCUS12756</name>
</gene>
<organism evidence="7 8">
    <name type="scientific">Owenia fusiformis</name>
    <name type="common">Polychaete worm</name>
    <dbReference type="NCBI Taxonomy" id="6347"/>
    <lineage>
        <taxon>Eukaryota</taxon>
        <taxon>Metazoa</taxon>
        <taxon>Spiralia</taxon>
        <taxon>Lophotrochozoa</taxon>
        <taxon>Annelida</taxon>
        <taxon>Polychaeta</taxon>
        <taxon>Sedentaria</taxon>
        <taxon>Canalipalpata</taxon>
        <taxon>Sabellida</taxon>
        <taxon>Oweniida</taxon>
        <taxon>Oweniidae</taxon>
        <taxon>Owenia</taxon>
    </lineage>
</organism>
<dbReference type="InterPro" id="IPR017970">
    <property type="entry name" value="Homeobox_CS"/>
</dbReference>
<dbReference type="InterPro" id="IPR031701">
    <property type="entry name" value="SIX1_SD"/>
</dbReference>
<feature type="compositionally biased region" description="Polar residues" evidence="5">
    <location>
        <begin position="309"/>
        <end position="322"/>
    </location>
</feature>
<dbReference type="Pfam" id="PF05920">
    <property type="entry name" value="Homeobox_KN"/>
    <property type="match status" value="1"/>
</dbReference>
<dbReference type="GO" id="GO:0000978">
    <property type="term" value="F:RNA polymerase II cis-regulatory region sequence-specific DNA binding"/>
    <property type="evidence" value="ECO:0007669"/>
    <property type="project" value="TreeGrafter"/>
</dbReference>